<reference evidence="2" key="1">
    <citation type="submission" date="2022-11" db="UniProtKB">
        <authorList>
            <consortium name="WormBaseParasite"/>
        </authorList>
    </citation>
    <scope>IDENTIFICATION</scope>
</reference>
<dbReference type="AlphaFoldDB" id="A0A915KRP4"/>
<sequence>MLKLPAIKTLARCRSANCNDISIGNAVGGTSRSACTTPDSSKNCSSSEHMTSLFPRLPILRSSKSAANLSTARYRFVFHFKI</sequence>
<dbReference type="Proteomes" id="UP000887565">
    <property type="component" value="Unplaced"/>
</dbReference>
<organism evidence="1 2">
    <name type="scientific">Romanomermis culicivorax</name>
    <name type="common">Nematode worm</name>
    <dbReference type="NCBI Taxonomy" id="13658"/>
    <lineage>
        <taxon>Eukaryota</taxon>
        <taxon>Metazoa</taxon>
        <taxon>Ecdysozoa</taxon>
        <taxon>Nematoda</taxon>
        <taxon>Enoplea</taxon>
        <taxon>Dorylaimia</taxon>
        <taxon>Mermithida</taxon>
        <taxon>Mermithoidea</taxon>
        <taxon>Mermithidae</taxon>
        <taxon>Romanomermis</taxon>
    </lineage>
</organism>
<name>A0A915KRP4_ROMCU</name>
<evidence type="ECO:0000313" key="2">
    <source>
        <dbReference type="WBParaSite" id="nRc.2.0.1.t40765-RA"/>
    </source>
</evidence>
<accession>A0A915KRP4</accession>
<keyword evidence="1" id="KW-1185">Reference proteome</keyword>
<protein>
    <submittedName>
        <fullName evidence="2">Uncharacterized protein</fullName>
    </submittedName>
</protein>
<proteinExistence type="predicted"/>
<dbReference type="WBParaSite" id="nRc.2.0.1.t40765-RA">
    <property type="protein sequence ID" value="nRc.2.0.1.t40765-RA"/>
    <property type="gene ID" value="nRc.2.0.1.g40765"/>
</dbReference>
<evidence type="ECO:0000313" key="1">
    <source>
        <dbReference type="Proteomes" id="UP000887565"/>
    </source>
</evidence>